<comment type="caution">
    <text evidence="2">The sequence shown here is derived from an EMBL/GenBank/DDBJ whole genome shotgun (WGS) entry which is preliminary data.</text>
</comment>
<dbReference type="EMBL" id="WOWK01000021">
    <property type="protein sequence ID" value="KAF0327802.1"/>
    <property type="molecule type" value="Genomic_DNA"/>
</dbReference>
<accession>A0A8H3ZUE4</accession>
<dbReference type="OrthoDB" id="4821062at2759"/>
<evidence type="ECO:0000313" key="3">
    <source>
        <dbReference type="Proteomes" id="UP000434172"/>
    </source>
</evidence>
<name>A0A8H3ZUE4_9PEZI</name>
<dbReference type="PANTHER" id="PTHR38795">
    <property type="entry name" value="DUF6604 DOMAIN-CONTAINING PROTEIN"/>
    <property type="match status" value="1"/>
</dbReference>
<evidence type="ECO:0000259" key="1">
    <source>
        <dbReference type="Pfam" id="PF20253"/>
    </source>
</evidence>
<reference evidence="2 3" key="1">
    <citation type="submission" date="2019-12" db="EMBL/GenBank/DDBJ databases">
        <title>A genome sequence resource for the geographically widespread anthracnose pathogen Colletotrichum asianum.</title>
        <authorList>
            <person name="Meng Y."/>
        </authorList>
    </citation>
    <scope>NUCLEOTIDE SEQUENCE [LARGE SCALE GENOMIC DNA]</scope>
    <source>
        <strain evidence="2 3">ICMP 18580</strain>
    </source>
</reference>
<proteinExistence type="predicted"/>
<organism evidence="2 3">
    <name type="scientific">Colletotrichum asianum</name>
    <dbReference type="NCBI Taxonomy" id="702518"/>
    <lineage>
        <taxon>Eukaryota</taxon>
        <taxon>Fungi</taxon>
        <taxon>Dikarya</taxon>
        <taxon>Ascomycota</taxon>
        <taxon>Pezizomycotina</taxon>
        <taxon>Sordariomycetes</taxon>
        <taxon>Hypocreomycetidae</taxon>
        <taxon>Glomerellales</taxon>
        <taxon>Glomerellaceae</taxon>
        <taxon>Colletotrichum</taxon>
        <taxon>Colletotrichum gloeosporioides species complex</taxon>
    </lineage>
</organism>
<dbReference type="PANTHER" id="PTHR38795:SF1">
    <property type="entry name" value="DUF6604 DOMAIN-CONTAINING PROTEIN"/>
    <property type="match status" value="1"/>
</dbReference>
<dbReference type="Pfam" id="PF20253">
    <property type="entry name" value="DUF6604"/>
    <property type="match status" value="1"/>
</dbReference>
<evidence type="ECO:0000313" key="2">
    <source>
        <dbReference type="EMBL" id="KAF0327802.1"/>
    </source>
</evidence>
<protein>
    <recommendedName>
        <fullName evidence="1">DUF6604 domain-containing protein</fullName>
    </recommendedName>
</protein>
<dbReference type="Proteomes" id="UP000434172">
    <property type="component" value="Unassembled WGS sequence"/>
</dbReference>
<feature type="domain" description="DUF6604" evidence="1">
    <location>
        <begin position="15"/>
        <end position="254"/>
    </location>
</feature>
<dbReference type="InterPro" id="IPR046539">
    <property type="entry name" value="DUF6604"/>
</dbReference>
<keyword evidence="3" id="KW-1185">Reference proteome</keyword>
<gene>
    <name evidence="2" type="ORF">GQ607_005011</name>
</gene>
<sequence>MAPLSPSLADLYYSYKDSTNYVLGWMRLNCRPSEAVPAEEKFKTTAEIINAAKRVRDLKKEVPQSVLASLTDAIKNRQKVLEIVRGLEVSADGKNDADSDRTHAAFIQRLSNVLEILMPLRAANAASTEPSPDEARMMQTINRFDGLDLLQDVESSDSESDISDGPLELSAIEKPAEEVSENESDSHRELLGYDGIVLEDDDIGEWIELTHFIYEWDSICKVVNDCWVEAAEGKIPILMAAWVSNMAFKQAGQIFERKIPKIVKTYDELVEKWMYHKSKGIDLMFDDDEGLLDQGRGRFANLNGLCHPGEVLQYRRTKGKYKVARREAADRRDPVTIIQPPWAWLQAQEKADVIHDDLAFDMFQENMRLLLENGRGIAGVESFRGPGRACKPLLMLWKEAFDEPEKPLSAKLVFGLEMVLSTFKSFLWPDVMTNKTNCRIAALKFAQDVKSNLAQTLDILQKDAGPEKSRTRQEHEDRLISMIAKMDMFCREKRFDLYYQAPWIAGCHMLEFHTLAMHDGVYVCSVSGHVCATLHMYNALRQVGSNPIKPIPILDFLCETFKDRLFFGAFPKKKFSTYFRRAQGCGIQKNKDLVGWYASGLAQPFTKDAYRKSHMDTETISLFHTAHMWDYTPKRWSFWNEIFGDPDRKASEKEAKRLERWISLQPMNMIIEGVKNKVLPELKGEKPVARLNFFAVFRLCVRIMERFAKDLPRVARLNVNKSMLPQGAGLGSLYVDIILDDFSAQLDDDYARKHIEEFPGLLECRRIFENLQENLDVASYLWSF</sequence>
<dbReference type="AlphaFoldDB" id="A0A8H3ZUE4"/>